<proteinExistence type="predicted"/>
<keyword evidence="2" id="KW-1185">Reference proteome</keyword>
<evidence type="ECO:0000313" key="1">
    <source>
        <dbReference type="EMBL" id="TFB13589.1"/>
    </source>
</evidence>
<sequence length="63" mass="7391">MMTQKGKVVRVTYSEENSQQTDLWMYRMMEKIILEQLNIDATIKADLLRTNQSRIKRLISGGD</sequence>
<reference evidence="1 2" key="1">
    <citation type="submission" date="2019-03" db="EMBL/GenBank/DDBJ databases">
        <authorList>
            <person name="He R.-H."/>
        </authorList>
    </citation>
    <scope>NUCLEOTIDE SEQUENCE [LARGE SCALE GENOMIC DNA]</scope>
    <source>
        <strain evidence="2">SH 714</strain>
    </source>
</reference>
<dbReference type="EMBL" id="SOPW01000024">
    <property type="protein sequence ID" value="TFB13589.1"/>
    <property type="molecule type" value="Genomic_DNA"/>
</dbReference>
<protein>
    <submittedName>
        <fullName evidence="1">Uncharacterized protein</fullName>
    </submittedName>
</protein>
<comment type="caution">
    <text evidence="1">The sequence shown here is derived from an EMBL/GenBank/DDBJ whole genome shotgun (WGS) entry which is preliminary data.</text>
</comment>
<dbReference type="RefSeq" id="WP_134341457.1">
    <property type="nucleotide sequence ID" value="NZ_SOPW01000024.1"/>
</dbReference>
<gene>
    <name evidence="1" type="ORF">E3U55_15835</name>
</gene>
<dbReference type="OrthoDB" id="2973530at2"/>
<dbReference type="AlphaFoldDB" id="A0A4Y8IEZ0"/>
<evidence type="ECO:0000313" key="2">
    <source>
        <dbReference type="Proteomes" id="UP000297975"/>
    </source>
</evidence>
<name>A0A4Y8IEZ0_9BACI</name>
<dbReference type="Proteomes" id="UP000297975">
    <property type="component" value="Unassembled WGS sequence"/>
</dbReference>
<organism evidence="1 2">
    <name type="scientific">Filobacillus milosensis</name>
    <dbReference type="NCBI Taxonomy" id="94137"/>
    <lineage>
        <taxon>Bacteria</taxon>
        <taxon>Bacillati</taxon>
        <taxon>Bacillota</taxon>
        <taxon>Bacilli</taxon>
        <taxon>Bacillales</taxon>
        <taxon>Bacillaceae</taxon>
        <taxon>Filobacillus</taxon>
    </lineage>
</organism>
<accession>A0A4Y8IEZ0</accession>